<evidence type="ECO:0000313" key="2">
    <source>
        <dbReference type="EMBL" id="MBB3170083.1"/>
    </source>
</evidence>
<keyword evidence="3" id="KW-1185">Reference proteome</keyword>
<dbReference type="InterPro" id="IPR027443">
    <property type="entry name" value="IPNS-like_sf"/>
</dbReference>
<dbReference type="Gene3D" id="2.60.120.330">
    <property type="entry name" value="B-lactam Antibiotic, Isopenicillin N Synthase, Chain"/>
    <property type="match status" value="1"/>
</dbReference>
<dbReference type="SUPFAM" id="SSF51197">
    <property type="entry name" value="Clavaminate synthase-like"/>
    <property type="match status" value="1"/>
</dbReference>
<dbReference type="InterPro" id="IPR007803">
    <property type="entry name" value="Asp/Arg/Pro-Hydrxlase"/>
</dbReference>
<dbReference type="RefSeq" id="WP_183911578.1">
    <property type="nucleotide sequence ID" value="NZ_JACHXZ010000005.1"/>
</dbReference>
<dbReference type="EMBL" id="JACHXZ010000005">
    <property type="protein sequence ID" value="MBB3170083.1"/>
    <property type="molecule type" value="Genomic_DNA"/>
</dbReference>
<accession>A0A839UQM5</accession>
<dbReference type="AlphaFoldDB" id="A0A839UQM5"/>
<name>A0A839UQM5_9GAMM</name>
<comment type="caution">
    <text evidence="2">The sequence shown here is derived from an EMBL/GenBank/DDBJ whole genome shotgun (WGS) entry which is preliminary data.</text>
</comment>
<gene>
    <name evidence="2" type="ORF">FHS30_003300</name>
</gene>
<protein>
    <recommendedName>
        <fullName evidence="1">Aspartyl/asparaginy/proline hydroxylase domain-containing protein</fullName>
    </recommendedName>
</protein>
<organism evidence="2 3">
    <name type="scientific">Simiduia aestuariiviva</name>
    <dbReference type="NCBI Taxonomy" id="1510459"/>
    <lineage>
        <taxon>Bacteria</taxon>
        <taxon>Pseudomonadati</taxon>
        <taxon>Pseudomonadota</taxon>
        <taxon>Gammaproteobacteria</taxon>
        <taxon>Cellvibrionales</taxon>
        <taxon>Cellvibrionaceae</taxon>
        <taxon>Simiduia</taxon>
    </lineage>
</organism>
<dbReference type="Proteomes" id="UP000559987">
    <property type="component" value="Unassembled WGS sequence"/>
</dbReference>
<evidence type="ECO:0000313" key="3">
    <source>
        <dbReference type="Proteomes" id="UP000559987"/>
    </source>
</evidence>
<sequence>MKMFLDLTDGLPFKIDLEALKQDLKLLDQEKWIGHYDVQLADGWTTIPLVSHDGTSDRIESQRLGTWGQYRRTEYAEKLPAFKALLDKFDCPHGRIRIMKLMPGSIIKAHRDTYAEVSDYAFGQVRLHIPIVTNPDVRFVVAGKDIRMNEGRLYYVNFSKVHHVENNGDEPRTHLVLDLKLNEFLRGVFPKDTAWGVICSACTRALYPSFLWLPLRLKTRIITIFWKYYNDSIFQRFKKNIFR</sequence>
<evidence type="ECO:0000259" key="1">
    <source>
        <dbReference type="Pfam" id="PF05118"/>
    </source>
</evidence>
<dbReference type="Pfam" id="PF05118">
    <property type="entry name" value="Asp_Arg_Hydrox"/>
    <property type="match status" value="1"/>
</dbReference>
<reference evidence="2 3" key="1">
    <citation type="submission" date="2020-08" db="EMBL/GenBank/DDBJ databases">
        <title>Genomic Encyclopedia of Type Strains, Phase III (KMG-III): the genomes of soil and plant-associated and newly described type strains.</title>
        <authorList>
            <person name="Whitman W."/>
        </authorList>
    </citation>
    <scope>NUCLEOTIDE SEQUENCE [LARGE SCALE GENOMIC DNA]</scope>
    <source>
        <strain evidence="2 3">CECT 8571</strain>
    </source>
</reference>
<feature type="domain" description="Aspartyl/asparaginy/proline hydroxylase" evidence="1">
    <location>
        <begin position="31"/>
        <end position="179"/>
    </location>
</feature>
<proteinExistence type="predicted"/>